<feature type="transmembrane region" description="Helical" evidence="1">
    <location>
        <begin position="68"/>
        <end position="91"/>
    </location>
</feature>
<evidence type="ECO:0000313" key="2">
    <source>
        <dbReference type="EMBL" id="NIJ51593.1"/>
    </source>
</evidence>
<keyword evidence="1" id="KW-1133">Transmembrane helix</keyword>
<feature type="transmembrane region" description="Helical" evidence="1">
    <location>
        <begin position="35"/>
        <end position="56"/>
    </location>
</feature>
<organism evidence="2 3">
    <name type="scientific">Dyadobacter arcticus</name>
    <dbReference type="NCBI Taxonomy" id="1078754"/>
    <lineage>
        <taxon>Bacteria</taxon>
        <taxon>Pseudomonadati</taxon>
        <taxon>Bacteroidota</taxon>
        <taxon>Cytophagia</taxon>
        <taxon>Cytophagales</taxon>
        <taxon>Spirosomataceae</taxon>
        <taxon>Dyadobacter</taxon>
    </lineage>
</organism>
<gene>
    <name evidence="2" type="ORF">FHS68_000749</name>
</gene>
<keyword evidence="3" id="KW-1185">Reference proteome</keyword>
<proteinExistence type="predicted"/>
<keyword evidence="1" id="KW-0812">Transmembrane</keyword>
<accession>A0ABX0UF08</accession>
<dbReference type="EMBL" id="JAASQJ010000001">
    <property type="protein sequence ID" value="NIJ51593.1"/>
    <property type="molecule type" value="Genomic_DNA"/>
</dbReference>
<reference evidence="2 3" key="1">
    <citation type="submission" date="2020-03" db="EMBL/GenBank/DDBJ databases">
        <title>Genomic Encyclopedia of Type Strains, Phase IV (KMG-IV): sequencing the most valuable type-strain genomes for metagenomic binning, comparative biology and taxonomic classification.</title>
        <authorList>
            <person name="Goeker M."/>
        </authorList>
    </citation>
    <scope>NUCLEOTIDE SEQUENCE [LARGE SCALE GENOMIC DNA]</scope>
    <source>
        <strain evidence="2 3">DSM 102865</strain>
    </source>
</reference>
<dbReference type="RefSeq" id="WP_167267317.1">
    <property type="nucleotide sequence ID" value="NZ_JAASQJ010000001.1"/>
</dbReference>
<evidence type="ECO:0000256" key="1">
    <source>
        <dbReference type="SAM" id="Phobius"/>
    </source>
</evidence>
<dbReference type="Proteomes" id="UP001179181">
    <property type="component" value="Unassembled WGS sequence"/>
</dbReference>
<name>A0ABX0UF08_9BACT</name>
<feature type="transmembrane region" description="Helical" evidence="1">
    <location>
        <begin position="97"/>
        <end position="117"/>
    </location>
</feature>
<sequence length="127" mass="13957">MLTLKNVLIINALTSGATGLLLAIFPSYIAELFGSSQNIAFIAVGLFLAVFAVIVFSQSRRNPLSKSWIKFIIALDILWVLESVMIIATQMFGLTSLGYLLIGAVAFWVALMAFLQIRGLKEFSLIR</sequence>
<keyword evidence="1" id="KW-0472">Membrane</keyword>
<comment type="caution">
    <text evidence="2">The sequence shown here is derived from an EMBL/GenBank/DDBJ whole genome shotgun (WGS) entry which is preliminary data.</text>
</comment>
<protein>
    <submittedName>
        <fullName evidence="2">Uncharacterized protein</fullName>
    </submittedName>
</protein>
<feature type="transmembrane region" description="Helical" evidence="1">
    <location>
        <begin position="7"/>
        <end position="29"/>
    </location>
</feature>
<evidence type="ECO:0000313" key="3">
    <source>
        <dbReference type="Proteomes" id="UP001179181"/>
    </source>
</evidence>